<dbReference type="Gene3D" id="3.30.70.1060">
    <property type="entry name" value="Dimeric alpha+beta barrel"/>
    <property type="match status" value="1"/>
</dbReference>
<dbReference type="GeneID" id="96636297"/>
<dbReference type="EMBL" id="CP108473">
    <property type="protein sequence ID" value="WUS24801.1"/>
    <property type="molecule type" value="Genomic_DNA"/>
</dbReference>
<dbReference type="SUPFAM" id="SSF54909">
    <property type="entry name" value="Dimeric alpha+beta barrel"/>
    <property type="match status" value="1"/>
</dbReference>
<dbReference type="InterPro" id="IPR051807">
    <property type="entry name" value="Sec-metab_biosynth-assoc"/>
</dbReference>
<dbReference type="RefSeq" id="WP_159481376.1">
    <property type="nucleotide sequence ID" value="NZ_BAAATH010000018.1"/>
</dbReference>
<dbReference type="Proteomes" id="UP001432292">
    <property type="component" value="Chromosome"/>
</dbReference>
<dbReference type="Proteomes" id="UP000435837">
    <property type="component" value="Unassembled WGS sequence"/>
</dbReference>
<dbReference type="Pfam" id="PF03795">
    <property type="entry name" value="YCII"/>
    <property type="match status" value="1"/>
</dbReference>
<reference evidence="3 5" key="1">
    <citation type="submission" date="2019-12" db="EMBL/GenBank/DDBJ databases">
        <title>Whole genome shotgun sequence of Streptomyces caniferus NBRC 15389.</title>
        <authorList>
            <person name="Ichikawa N."/>
            <person name="Kimura A."/>
            <person name="Kitahashi Y."/>
            <person name="Komaki H."/>
            <person name="Tamura T."/>
        </authorList>
    </citation>
    <scope>NUCLEOTIDE SEQUENCE [LARGE SCALE GENOMIC DNA]</scope>
    <source>
        <strain evidence="3 5">NBRC 15389</strain>
    </source>
</reference>
<dbReference type="InterPro" id="IPR005545">
    <property type="entry name" value="YCII"/>
</dbReference>
<evidence type="ECO:0000313" key="5">
    <source>
        <dbReference type="Proteomes" id="UP000435837"/>
    </source>
</evidence>
<evidence type="ECO:0000313" key="3">
    <source>
        <dbReference type="EMBL" id="GFE10535.1"/>
    </source>
</evidence>
<dbReference type="PANTHER" id="PTHR33606">
    <property type="entry name" value="PROTEIN YCII"/>
    <property type="match status" value="1"/>
</dbReference>
<dbReference type="EMBL" id="BLIN01000005">
    <property type="protein sequence ID" value="GFE10535.1"/>
    <property type="molecule type" value="Genomic_DNA"/>
</dbReference>
<sequence length="107" mass="11243">MLWVIHCLDGPDTAALRAATRPAHSARLRTAGLRPVLYGPLVPDDGAGAIGSLLVVEAPTRQEVADFVADDPFAVAGVWDRISIHAFTASERSPVRLPPAPVEGNAP</sequence>
<organism evidence="3 5">
    <name type="scientific">Streptomyces caniferus</name>
    <dbReference type="NCBI Taxonomy" id="285557"/>
    <lineage>
        <taxon>Bacteria</taxon>
        <taxon>Bacillati</taxon>
        <taxon>Actinomycetota</taxon>
        <taxon>Actinomycetes</taxon>
        <taxon>Kitasatosporales</taxon>
        <taxon>Streptomycetaceae</taxon>
        <taxon>Streptomyces</taxon>
    </lineage>
</organism>
<keyword evidence="6" id="KW-1185">Reference proteome</keyword>
<proteinExistence type="inferred from homology"/>
<gene>
    <name evidence="4" type="ORF">OG727_22320</name>
    <name evidence="3" type="ORF">Scani_68030</name>
</gene>
<evidence type="ECO:0000256" key="1">
    <source>
        <dbReference type="ARBA" id="ARBA00007689"/>
    </source>
</evidence>
<dbReference type="AlphaFoldDB" id="A0A640SM41"/>
<reference evidence="4" key="2">
    <citation type="submission" date="2022-10" db="EMBL/GenBank/DDBJ databases">
        <title>The complete genomes of actinobacterial strains from the NBC collection.</title>
        <authorList>
            <person name="Joergensen T.S."/>
            <person name="Alvarez Arevalo M."/>
            <person name="Sterndorff E.B."/>
            <person name="Faurdal D."/>
            <person name="Vuksanovic O."/>
            <person name="Mourched A.-S."/>
            <person name="Charusanti P."/>
            <person name="Shaw S."/>
            <person name="Blin K."/>
            <person name="Weber T."/>
        </authorList>
    </citation>
    <scope>NUCLEOTIDE SEQUENCE</scope>
    <source>
        <strain evidence="4">NBC_01256</strain>
    </source>
</reference>
<protein>
    <submittedName>
        <fullName evidence="4">YciI family protein</fullName>
    </submittedName>
</protein>
<name>A0A640SM41_9ACTN</name>
<evidence type="ECO:0000313" key="4">
    <source>
        <dbReference type="EMBL" id="WUS24801.1"/>
    </source>
</evidence>
<feature type="domain" description="YCII-related" evidence="2">
    <location>
        <begin position="1"/>
        <end position="87"/>
    </location>
</feature>
<accession>A0A640SM41</accession>
<comment type="similarity">
    <text evidence="1">Belongs to the YciI family.</text>
</comment>
<evidence type="ECO:0000313" key="6">
    <source>
        <dbReference type="Proteomes" id="UP001432292"/>
    </source>
</evidence>
<dbReference type="OrthoDB" id="460439at2"/>
<evidence type="ECO:0000259" key="2">
    <source>
        <dbReference type="Pfam" id="PF03795"/>
    </source>
</evidence>
<dbReference type="PANTHER" id="PTHR33606:SF3">
    <property type="entry name" value="PROTEIN YCII"/>
    <property type="match status" value="1"/>
</dbReference>
<dbReference type="InterPro" id="IPR011008">
    <property type="entry name" value="Dimeric_a/b-barrel"/>
</dbReference>